<dbReference type="PATRIC" id="fig|159743.3.peg.3097"/>
<dbReference type="RefSeq" id="WP_044646704.1">
    <property type="nucleotide sequence ID" value="NZ_JTHP01000025.1"/>
</dbReference>
<dbReference type="OrthoDB" id="9800516at2"/>
<dbReference type="AlphaFoldDB" id="A0A0D7X291"/>
<name>A0A0D7X291_9BACL</name>
<reference evidence="1 2" key="1">
    <citation type="submission" date="2014-11" db="EMBL/GenBank/DDBJ databases">
        <title>Draft Genome Sequences of Paenibacillus polymyxa NRRL B-30509 and Paenibacillus terrae NRRL B-30644, Strains from a Poultry Environment that Produce Tridecaptin A and Paenicidins.</title>
        <authorList>
            <person name="van Belkum M.J."/>
            <person name="Lohans C.T."/>
            <person name="Vederas J.C."/>
        </authorList>
    </citation>
    <scope>NUCLEOTIDE SEQUENCE [LARGE SCALE GENOMIC DNA]</scope>
    <source>
        <strain evidence="1 2">NRRL B-30644</strain>
    </source>
</reference>
<keyword evidence="2" id="KW-1185">Reference proteome</keyword>
<comment type="caution">
    <text evidence="1">The sequence shown here is derived from an EMBL/GenBank/DDBJ whole genome shotgun (WGS) entry which is preliminary data.</text>
</comment>
<proteinExistence type="predicted"/>
<protein>
    <submittedName>
        <fullName evidence="1">Uncharacterized protein</fullName>
    </submittedName>
</protein>
<accession>A0A0D7X291</accession>
<evidence type="ECO:0000313" key="2">
    <source>
        <dbReference type="Proteomes" id="UP000032534"/>
    </source>
</evidence>
<dbReference type="EMBL" id="JTHP01000025">
    <property type="protein sequence ID" value="KJD45088.1"/>
    <property type="molecule type" value="Genomic_DNA"/>
</dbReference>
<evidence type="ECO:0000313" key="1">
    <source>
        <dbReference type="EMBL" id="KJD45088.1"/>
    </source>
</evidence>
<sequence>MGSNMYSGPPNGVRDRQIVTAKANAYVDFGIELGKLMDIYENEQDLEETISFFKHFEPLN</sequence>
<organism evidence="1 2">
    <name type="scientific">Paenibacillus terrae</name>
    <dbReference type="NCBI Taxonomy" id="159743"/>
    <lineage>
        <taxon>Bacteria</taxon>
        <taxon>Bacillati</taxon>
        <taxon>Bacillota</taxon>
        <taxon>Bacilli</taxon>
        <taxon>Bacillales</taxon>
        <taxon>Paenibacillaceae</taxon>
        <taxon>Paenibacillus</taxon>
    </lineage>
</organism>
<gene>
    <name evidence="1" type="ORF">QD47_13940</name>
</gene>
<dbReference type="Proteomes" id="UP000032534">
    <property type="component" value="Unassembled WGS sequence"/>
</dbReference>